<dbReference type="EMBL" id="UINC01068631">
    <property type="protein sequence ID" value="SVC01400.1"/>
    <property type="molecule type" value="Genomic_DNA"/>
</dbReference>
<sequence>MPVNLLIKFFEHLGKPKKANLVL</sequence>
<name>A0A382IP27_9ZZZZ</name>
<organism evidence="1">
    <name type="scientific">marine metagenome</name>
    <dbReference type="NCBI Taxonomy" id="408172"/>
    <lineage>
        <taxon>unclassified sequences</taxon>
        <taxon>metagenomes</taxon>
        <taxon>ecological metagenomes</taxon>
    </lineage>
</organism>
<gene>
    <name evidence="1" type="ORF">METZ01_LOCUS254254</name>
</gene>
<dbReference type="AlphaFoldDB" id="A0A382IP27"/>
<evidence type="ECO:0000313" key="1">
    <source>
        <dbReference type="EMBL" id="SVC01400.1"/>
    </source>
</evidence>
<proteinExistence type="predicted"/>
<protein>
    <submittedName>
        <fullName evidence="1">Uncharacterized protein</fullName>
    </submittedName>
</protein>
<reference evidence="1" key="1">
    <citation type="submission" date="2018-05" db="EMBL/GenBank/DDBJ databases">
        <authorList>
            <person name="Lanie J.A."/>
            <person name="Ng W.-L."/>
            <person name="Kazmierczak K.M."/>
            <person name="Andrzejewski T.M."/>
            <person name="Davidsen T.M."/>
            <person name="Wayne K.J."/>
            <person name="Tettelin H."/>
            <person name="Glass J.I."/>
            <person name="Rusch D."/>
            <person name="Podicherti R."/>
            <person name="Tsui H.-C.T."/>
            <person name="Winkler M.E."/>
        </authorList>
    </citation>
    <scope>NUCLEOTIDE SEQUENCE</scope>
</reference>
<accession>A0A382IP27</accession>